<evidence type="ECO:0000256" key="9">
    <source>
        <dbReference type="ARBA" id="ARBA00023163"/>
    </source>
</evidence>
<proteinExistence type="inferred from homology"/>
<evidence type="ECO:0000256" key="2">
    <source>
        <dbReference type="ARBA" id="ARBA00006991"/>
    </source>
</evidence>
<dbReference type="Pfam" id="PF16622">
    <property type="entry name" value="zf-C2H2_11"/>
    <property type="match status" value="2"/>
</dbReference>
<comment type="caution">
    <text evidence="13">The sequence shown here is derived from an EMBL/GenBank/DDBJ whole genome shotgun (WGS) entry which is preliminary data.</text>
</comment>
<keyword evidence="3" id="KW-0479">Metal-binding</keyword>
<evidence type="ECO:0000256" key="4">
    <source>
        <dbReference type="ARBA" id="ARBA00022737"/>
    </source>
</evidence>
<evidence type="ECO:0000259" key="12">
    <source>
        <dbReference type="PROSITE" id="PS50157"/>
    </source>
</evidence>
<dbReference type="PROSITE" id="PS50157">
    <property type="entry name" value="ZINC_FINGER_C2H2_2"/>
    <property type="match status" value="4"/>
</dbReference>
<keyword evidence="6" id="KW-0862">Zinc</keyword>
<dbReference type="SMART" id="SM00355">
    <property type="entry name" value="ZnF_C2H2"/>
    <property type="match status" value="4"/>
</dbReference>
<keyword evidence="5 11" id="KW-0863">Zinc-finger</keyword>
<dbReference type="PANTHER" id="PTHR23235:SF142">
    <property type="entry name" value="ZINC FINGER PROTEIN 384"/>
    <property type="match status" value="1"/>
</dbReference>
<dbReference type="EMBL" id="JAHRIO010058909">
    <property type="protein sequence ID" value="MEQ2177041.1"/>
    <property type="molecule type" value="Genomic_DNA"/>
</dbReference>
<feature type="non-terminal residue" evidence="13">
    <location>
        <position position="177"/>
    </location>
</feature>
<evidence type="ECO:0000256" key="3">
    <source>
        <dbReference type="ARBA" id="ARBA00022723"/>
    </source>
</evidence>
<reference evidence="13 14" key="1">
    <citation type="submission" date="2021-06" db="EMBL/GenBank/DDBJ databases">
        <authorList>
            <person name="Palmer J.M."/>
        </authorList>
    </citation>
    <scope>NUCLEOTIDE SEQUENCE [LARGE SCALE GENOMIC DNA]</scope>
    <source>
        <strain evidence="13 14">GA_2019</strain>
        <tissue evidence="13">Muscle</tissue>
    </source>
</reference>
<keyword evidence="8" id="KW-0238">DNA-binding</keyword>
<evidence type="ECO:0000256" key="7">
    <source>
        <dbReference type="ARBA" id="ARBA00023015"/>
    </source>
</evidence>
<comment type="similarity">
    <text evidence="2">Belongs to the krueppel C2H2-type zinc-finger protein family.</text>
</comment>
<gene>
    <name evidence="13" type="ORF">GOODEAATRI_034456</name>
</gene>
<protein>
    <recommendedName>
        <fullName evidence="12">C2H2-type domain-containing protein</fullName>
    </recommendedName>
</protein>
<keyword evidence="10" id="KW-0539">Nucleus</keyword>
<accession>A0ABV0P1M8</accession>
<organism evidence="13 14">
    <name type="scientific">Goodea atripinnis</name>
    <dbReference type="NCBI Taxonomy" id="208336"/>
    <lineage>
        <taxon>Eukaryota</taxon>
        <taxon>Metazoa</taxon>
        <taxon>Chordata</taxon>
        <taxon>Craniata</taxon>
        <taxon>Vertebrata</taxon>
        <taxon>Euteleostomi</taxon>
        <taxon>Actinopterygii</taxon>
        <taxon>Neopterygii</taxon>
        <taxon>Teleostei</taxon>
        <taxon>Neoteleostei</taxon>
        <taxon>Acanthomorphata</taxon>
        <taxon>Ovalentaria</taxon>
        <taxon>Atherinomorphae</taxon>
        <taxon>Cyprinodontiformes</taxon>
        <taxon>Goodeidae</taxon>
        <taxon>Goodea</taxon>
    </lineage>
</organism>
<evidence type="ECO:0000313" key="14">
    <source>
        <dbReference type="Proteomes" id="UP001476798"/>
    </source>
</evidence>
<dbReference type="PROSITE" id="PS00028">
    <property type="entry name" value="ZINC_FINGER_C2H2_1"/>
    <property type="match status" value="2"/>
</dbReference>
<comment type="subcellular location">
    <subcellularLocation>
        <location evidence="1">Nucleus</location>
    </subcellularLocation>
</comment>
<evidence type="ECO:0000313" key="13">
    <source>
        <dbReference type="EMBL" id="MEQ2177041.1"/>
    </source>
</evidence>
<name>A0ABV0P1M8_9TELE</name>
<evidence type="ECO:0000256" key="11">
    <source>
        <dbReference type="PROSITE-ProRule" id="PRU00042"/>
    </source>
</evidence>
<feature type="domain" description="C2H2-type" evidence="12">
    <location>
        <begin position="131"/>
        <end position="158"/>
    </location>
</feature>
<evidence type="ECO:0000256" key="6">
    <source>
        <dbReference type="ARBA" id="ARBA00022833"/>
    </source>
</evidence>
<evidence type="ECO:0000256" key="8">
    <source>
        <dbReference type="ARBA" id="ARBA00023125"/>
    </source>
</evidence>
<dbReference type="InterPro" id="IPR041697">
    <property type="entry name" value="Znf-C2H2_11"/>
</dbReference>
<dbReference type="Proteomes" id="UP001476798">
    <property type="component" value="Unassembled WGS sequence"/>
</dbReference>
<keyword evidence="4" id="KW-0677">Repeat</keyword>
<evidence type="ECO:0000256" key="5">
    <source>
        <dbReference type="ARBA" id="ARBA00022771"/>
    </source>
</evidence>
<keyword evidence="14" id="KW-1185">Reference proteome</keyword>
<evidence type="ECO:0000256" key="1">
    <source>
        <dbReference type="ARBA" id="ARBA00004123"/>
    </source>
</evidence>
<dbReference type="Pfam" id="PF00096">
    <property type="entry name" value="zf-C2H2"/>
    <property type="match status" value="1"/>
</dbReference>
<dbReference type="Gene3D" id="3.30.160.60">
    <property type="entry name" value="Classic Zinc Finger"/>
    <property type="match status" value="4"/>
</dbReference>
<feature type="domain" description="C2H2-type" evidence="12">
    <location>
        <begin position="159"/>
        <end position="177"/>
    </location>
</feature>
<feature type="domain" description="C2H2-type" evidence="12">
    <location>
        <begin position="75"/>
        <end position="102"/>
    </location>
</feature>
<dbReference type="SUPFAM" id="SSF57667">
    <property type="entry name" value="beta-beta-alpha zinc fingers"/>
    <property type="match status" value="2"/>
</dbReference>
<evidence type="ECO:0000256" key="10">
    <source>
        <dbReference type="ARBA" id="ARBA00023242"/>
    </source>
</evidence>
<sequence>MDNDWKDSRAPESDGNINKSFSSTEFAEQFVHRGLLQKDMIISEIGFLSLLDGKKCFTEKKNVKSPTKVQTGEKFSFEDCGKTFIGKYTLKVHKRIHTGQKPFCCDLCGQRFTEKGSLNRHTRIHTGQKPFCCDLCGQRFTEKGSLNRHTRIHTGQKPFCCDLCGQRFTDKGNLNKH</sequence>
<feature type="domain" description="C2H2-type" evidence="12">
    <location>
        <begin position="103"/>
        <end position="130"/>
    </location>
</feature>
<keyword evidence="9" id="KW-0804">Transcription</keyword>
<dbReference type="InterPro" id="IPR036236">
    <property type="entry name" value="Znf_C2H2_sf"/>
</dbReference>
<dbReference type="InterPro" id="IPR013087">
    <property type="entry name" value="Znf_C2H2_type"/>
</dbReference>
<dbReference type="PANTHER" id="PTHR23235">
    <property type="entry name" value="KRUEPPEL-LIKE TRANSCRIPTION FACTOR"/>
    <property type="match status" value="1"/>
</dbReference>
<keyword evidence="7" id="KW-0805">Transcription regulation</keyword>